<reference evidence="3" key="1">
    <citation type="submission" date="2015-07" db="EMBL/GenBank/DDBJ databases">
        <title>Transcriptome Assembly of Anthurium amnicola.</title>
        <authorList>
            <person name="Suzuki J."/>
        </authorList>
    </citation>
    <scope>NUCLEOTIDE SEQUENCE</scope>
</reference>
<dbReference type="SMART" id="SM00657">
    <property type="entry name" value="RPOL4c"/>
    <property type="match status" value="1"/>
</dbReference>
<dbReference type="AlphaFoldDB" id="A0A1D1Y934"/>
<evidence type="ECO:0000313" key="3">
    <source>
        <dbReference type="EMBL" id="JAT51084.1"/>
    </source>
</evidence>
<dbReference type="EMBL" id="GDJX01016852">
    <property type="protein sequence ID" value="JAT51084.1"/>
    <property type="molecule type" value="Transcribed_RNA"/>
</dbReference>
<name>A0A1D1Y934_9ARAE</name>
<dbReference type="GO" id="GO:0005666">
    <property type="term" value="C:RNA polymerase III complex"/>
    <property type="evidence" value="ECO:0007669"/>
    <property type="project" value="InterPro"/>
</dbReference>
<sequence length="129" mass="14416">MKIVQADAGVLTNFEVLDLLRSRGATIDPMGCLGAVEPSECKVFDYLIHTAACNQNREVIDEFMKRSETFKVAKALKLNFINMRPSNQPEAEPIIALCEKEGLDNPEEFMNMVIEVLPPAPPRHEDGNK</sequence>
<proteinExistence type="predicted"/>
<dbReference type="SUPFAM" id="SSF47819">
    <property type="entry name" value="HRDC-like"/>
    <property type="match status" value="1"/>
</dbReference>
<protein>
    <submittedName>
        <fullName evidence="3">DNA-directed RNA polymerase III subunit RPC9</fullName>
    </submittedName>
</protein>
<feature type="domain" description="RNA polymerase Rpb4/RPC9 core" evidence="2">
    <location>
        <begin position="3"/>
        <end position="123"/>
    </location>
</feature>
<dbReference type="InterPro" id="IPR038324">
    <property type="entry name" value="Rpb4/RPC9_sf"/>
</dbReference>
<evidence type="ECO:0000259" key="2">
    <source>
        <dbReference type="SMART" id="SM00657"/>
    </source>
</evidence>
<keyword evidence="1 3" id="KW-0240">DNA-directed RNA polymerase</keyword>
<dbReference type="PANTHER" id="PTHR15561">
    <property type="entry name" value="CALCITONIN GENE-RELATED PEPTIDE-RECEPTOR COMPONENT PROTEIN"/>
    <property type="match status" value="1"/>
</dbReference>
<gene>
    <name evidence="3" type="primary">Crcp_1</name>
    <name evidence="3" type="ORF">g.47508</name>
</gene>
<dbReference type="InterPro" id="IPR010997">
    <property type="entry name" value="HRDC-like_sf"/>
</dbReference>
<accession>A0A1D1Y934</accession>
<dbReference type="GO" id="GO:0000166">
    <property type="term" value="F:nucleotide binding"/>
    <property type="evidence" value="ECO:0007669"/>
    <property type="project" value="InterPro"/>
</dbReference>
<dbReference type="GO" id="GO:0006384">
    <property type="term" value="P:transcription initiation at RNA polymerase III promoter"/>
    <property type="evidence" value="ECO:0007669"/>
    <property type="project" value="InterPro"/>
</dbReference>
<dbReference type="InterPro" id="IPR038846">
    <property type="entry name" value="RPC9"/>
</dbReference>
<evidence type="ECO:0000256" key="1">
    <source>
        <dbReference type="ARBA" id="ARBA00022478"/>
    </source>
</evidence>
<dbReference type="PANTHER" id="PTHR15561:SF0">
    <property type="entry name" value="DNA-DIRECTED RNA POLYMERASE III SUBUNIT RPC9"/>
    <property type="match status" value="1"/>
</dbReference>
<organism evidence="3">
    <name type="scientific">Anthurium amnicola</name>
    <dbReference type="NCBI Taxonomy" id="1678845"/>
    <lineage>
        <taxon>Eukaryota</taxon>
        <taxon>Viridiplantae</taxon>
        <taxon>Streptophyta</taxon>
        <taxon>Embryophyta</taxon>
        <taxon>Tracheophyta</taxon>
        <taxon>Spermatophyta</taxon>
        <taxon>Magnoliopsida</taxon>
        <taxon>Liliopsida</taxon>
        <taxon>Araceae</taxon>
        <taxon>Pothoideae</taxon>
        <taxon>Potheae</taxon>
        <taxon>Anthurium</taxon>
    </lineage>
</organism>
<keyword evidence="1 3" id="KW-0804">Transcription</keyword>
<dbReference type="Gene3D" id="1.20.1250.40">
    <property type="match status" value="1"/>
</dbReference>
<dbReference type="InterPro" id="IPR006590">
    <property type="entry name" value="RNA_pol_Rpb4/RPC9_core"/>
</dbReference>